<gene>
    <name evidence="3" type="ORF">PG2003B_1442</name>
</gene>
<evidence type="ECO:0000256" key="2">
    <source>
        <dbReference type="SAM" id="Phobius"/>
    </source>
</evidence>
<protein>
    <submittedName>
        <fullName evidence="3">Transglutaminase</fullName>
    </submittedName>
</protein>
<feature type="transmembrane region" description="Helical" evidence="2">
    <location>
        <begin position="81"/>
        <end position="104"/>
    </location>
</feature>
<name>A0A4Q5AS77_9BIFI</name>
<proteinExistence type="predicted"/>
<keyword evidence="2" id="KW-0472">Membrane</keyword>
<dbReference type="Proteomes" id="UP000292382">
    <property type="component" value="Unassembled WGS sequence"/>
</dbReference>
<dbReference type="EMBL" id="RYUW01000017">
    <property type="protein sequence ID" value="RYQ35829.1"/>
    <property type="molecule type" value="Genomic_DNA"/>
</dbReference>
<comment type="caution">
    <text evidence="3">The sequence shown here is derived from an EMBL/GenBank/DDBJ whole genome shotgun (WGS) entry which is preliminary data.</text>
</comment>
<evidence type="ECO:0000313" key="4">
    <source>
        <dbReference type="Proteomes" id="UP000292382"/>
    </source>
</evidence>
<reference evidence="3 4" key="1">
    <citation type="submission" date="2018-12" db="EMBL/GenBank/DDBJ databases">
        <title>Unveiling genomic diversity among members of the Bifidobacterium pseudolongum species, a widely distributed gut commensal of the animal kingdom.</title>
        <authorList>
            <person name="Lugli G.A."/>
            <person name="Duranti S."/>
            <person name="Albert K."/>
            <person name="Mancabelli L."/>
            <person name="Napoli S."/>
            <person name="Viappiani A."/>
            <person name="Anzalone R."/>
            <person name="Longhi G."/>
            <person name="Milani C."/>
            <person name="Turroni F."/>
            <person name="Alessandri G."/>
            <person name="Sela D.A."/>
            <person name="Van Sinderen D."/>
            <person name="Ventura M."/>
        </authorList>
    </citation>
    <scope>NUCLEOTIDE SEQUENCE [LARGE SCALE GENOMIC DNA]</scope>
    <source>
        <strain evidence="3 4">2003B</strain>
    </source>
</reference>
<keyword evidence="2" id="KW-0812">Transmembrane</keyword>
<accession>A0A4Q5AS77</accession>
<dbReference type="AlphaFoldDB" id="A0A4Q5AS77"/>
<organism evidence="3 4">
    <name type="scientific">Bifidobacterium pseudolongum subsp. globosum</name>
    <dbReference type="NCBI Taxonomy" id="1690"/>
    <lineage>
        <taxon>Bacteria</taxon>
        <taxon>Bacillati</taxon>
        <taxon>Actinomycetota</taxon>
        <taxon>Actinomycetes</taxon>
        <taxon>Bifidobacteriales</taxon>
        <taxon>Bifidobacteriaceae</taxon>
        <taxon>Bifidobacterium</taxon>
    </lineage>
</organism>
<evidence type="ECO:0000256" key="1">
    <source>
        <dbReference type="SAM" id="MobiDB-lite"/>
    </source>
</evidence>
<feature type="region of interest" description="Disordered" evidence="1">
    <location>
        <begin position="1"/>
        <end position="25"/>
    </location>
</feature>
<keyword evidence="2" id="KW-1133">Transmembrane helix</keyword>
<sequence>MNLNPMHSPDLDHSMTTGTGTTTGSWAQSTHSVIWRTNTGTPSHRMVGEHIPWRPTLIACAAVALTVLLACANLVDVYGSFGLWAAAAVPAALIGAGVAAMSVLPTLRVW</sequence>
<feature type="transmembrane region" description="Helical" evidence="2">
    <location>
        <begin position="55"/>
        <end position="75"/>
    </location>
</feature>
<evidence type="ECO:0000313" key="3">
    <source>
        <dbReference type="EMBL" id="RYQ35829.1"/>
    </source>
</evidence>